<dbReference type="OrthoDB" id="430653at2759"/>
<reference evidence="2" key="1">
    <citation type="submission" date="2021-02" db="EMBL/GenBank/DDBJ databases">
        <authorList>
            <person name="Dougan E. K."/>
            <person name="Rhodes N."/>
            <person name="Thang M."/>
            <person name="Chan C."/>
        </authorList>
    </citation>
    <scope>NUCLEOTIDE SEQUENCE</scope>
</reference>
<accession>A0A812SGP6</accession>
<dbReference type="EMBL" id="CAJNDS010002435">
    <property type="protein sequence ID" value="CAE7473095.1"/>
    <property type="molecule type" value="Genomic_DNA"/>
</dbReference>
<dbReference type="AlphaFoldDB" id="A0A812SGP6"/>
<organism evidence="2 3">
    <name type="scientific">Symbiodinium natans</name>
    <dbReference type="NCBI Taxonomy" id="878477"/>
    <lineage>
        <taxon>Eukaryota</taxon>
        <taxon>Sar</taxon>
        <taxon>Alveolata</taxon>
        <taxon>Dinophyceae</taxon>
        <taxon>Suessiales</taxon>
        <taxon>Symbiodiniaceae</taxon>
        <taxon>Symbiodinium</taxon>
    </lineage>
</organism>
<evidence type="ECO:0000256" key="1">
    <source>
        <dbReference type="SAM" id="MobiDB-lite"/>
    </source>
</evidence>
<evidence type="ECO:0000313" key="2">
    <source>
        <dbReference type="EMBL" id="CAE7473095.1"/>
    </source>
</evidence>
<name>A0A812SGP6_9DINO</name>
<evidence type="ECO:0000313" key="3">
    <source>
        <dbReference type="Proteomes" id="UP000604046"/>
    </source>
</evidence>
<keyword evidence="3" id="KW-1185">Reference proteome</keyword>
<protein>
    <submittedName>
        <fullName evidence="2">Uncharacterized protein</fullName>
    </submittedName>
</protein>
<gene>
    <name evidence="2" type="ORF">SNAT2548_LOCUS26578</name>
</gene>
<sequence length="306" mass="33438">MVKIALGGDGRAAYVEQAGLRPLGGHLEEMPDLAQMPQLPEGTGSAPTKEPRQVVQDRNQVLEPEPDPGDDDLHAARGQDPAAAEEPPGSSECVPNSRAQWSIQRAPGAKEPRFYYLKPQRLLCMRLKRGEELGQYASNVLDAVLEIVNMSKQNVDRVDTFEGKGCTILPLLHAQGVWRSEFISALATLHCPRGPPLQAVGFASNLKDRTRAMNLSLATALAMDLLSGRLVGTKIRELMKHTPVLARLVAEALEVKDRAEGKMPPLPTPEENYDFAANLMRRAGYVLHGDPKFWFAIGRVGEGDPV</sequence>
<proteinExistence type="predicted"/>
<dbReference type="Proteomes" id="UP000604046">
    <property type="component" value="Unassembled WGS sequence"/>
</dbReference>
<feature type="compositionally biased region" description="Polar residues" evidence="1">
    <location>
        <begin position="93"/>
        <end position="102"/>
    </location>
</feature>
<comment type="caution">
    <text evidence="2">The sequence shown here is derived from an EMBL/GenBank/DDBJ whole genome shotgun (WGS) entry which is preliminary data.</text>
</comment>
<feature type="region of interest" description="Disordered" evidence="1">
    <location>
        <begin position="31"/>
        <end position="102"/>
    </location>
</feature>